<accession>A0A815FSX7</accession>
<dbReference type="OrthoDB" id="189920at2759"/>
<dbReference type="PANTHER" id="PTHR13871:SF96">
    <property type="entry name" value="THIOREDOXIN DOMAIN-CONTAINING PROTEIN"/>
    <property type="match status" value="1"/>
</dbReference>
<evidence type="ECO:0000313" key="15">
    <source>
        <dbReference type="Proteomes" id="UP000663852"/>
    </source>
</evidence>
<dbReference type="GO" id="GO:0008270">
    <property type="term" value="F:zinc ion binding"/>
    <property type="evidence" value="ECO:0007669"/>
    <property type="project" value="UniProtKB-KW"/>
</dbReference>
<evidence type="ECO:0000256" key="5">
    <source>
        <dbReference type="ARBA" id="ARBA00022833"/>
    </source>
</evidence>
<dbReference type="SMART" id="SM00291">
    <property type="entry name" value="ZnF_ZZ"/>
    <property type="match status" value="2"/>
</dbReference>
<evidence type="ECO:0000256" key="6">
    <source>
        <dbReference type="ARBA" id="ARBA00023002"/>
    </source>
</evidence>
<dbReference type="PROSITE" id="PS50135">
    <property type="entry name" value="ZF_ZZ_2"/>
    <property type="match status" value="1"/>
</dbReference>
<evidence type="ECO:0000256" key="4">
    <source>
        <dbReference type="ARBA" id="ARBA00022771"/>
    </source>
</evidence>
<comment type="caution">
    <text evidence="14">The sequence shown here is derived from an EMBL/GenBank/DDBJ whole genome shotgun (WGS) entry which is preliminary data.</text>
</comment>
<dbReference type="InterPro" id="IPR013766">
    <property type="entry name" value="Thioredoxin_domain"/>
</dbReference>
<evidence type="ECO:0000256" key="1">
    <source>
        <dbReference type="ARBA" id="ARBA00012612"/>
    </source>
</evidence>
<evidence type="ECO:0000259" key="13">
    <source>
        <dbReference type="PROSITE" id="PS51352"/>
    </source>
</evidence>
<dbReference type="GO" id="GO:0047134">
    <property type="term" value="F:protein-disulfide reductase [NAD(P)H] activity"/>
    <property type="evidence" value="ECO:0007669"/>
    <property type="project" value="UniProtKB-EC"/>
</dbReference>
<evidence type="ECO:0000259" key="12">
    <source>
        <dbReference type="PROSITE" id="PS50135"/>
    </source>
</evidence>
<evidence type="ECO:0000256" key="2">
    <source>
        <dbReference type="ARBA" id="ARBA00022723"/>
    </source>
</evidence>
<dbReference type="InterPro" id="IPR036249">
    <property type="entry name" value="Thioredoxin-like_sf"/>
</dbReference>
<dbReference type="Pfam" id="PF13905">
    <property type="entry name" value="Thioredoxin_8"/>
    <property type="match status" value="3"/>
</dbReference>
<dbReference type="Gene3D" id="3.30.60.90">
    <property type="match status" value="2"/>
</dbReference>
<sequence>MSNIMTTFTELLDEYLQHDDSEFTPELVQLYKENKDGLKYKFDIVFVSCESDQERFDELFKSMPWKTVPFAGALLLQHEELGENNTETSTDQLNGKYVALYFSAHWCPPCKRFTPKLGEIYKEVKDEVKDKLEIVFVSCDEDEEEFKHYFKEMPWKAVPFADRQLSRTLGEKFEVEGIPSLIVLSPSGEVINSDGVAEVSASGKQAVRKWAEGKRLFWSRDAKEGEHVWQDISCSNCFMSPILGSRHGCTHRECDVDLCSTCLAQNKHEHPLVEYLIPGKHYSLEELCQSVPHLLDPNSEETLETKTLWQDGVKAVGFYFSAHWCPPCRQFTPKLGEIYKQAQEDSKNFRIVFVSSDRDEESFNEYRKTMPWSAVPLNSGSLLKAYFHCSGIPSLIILSSDGKLLTRRGRDDVSSKGVEALKVWARGEKVPPPPPEEYEWSSVSCDGCSAAPLIGQRYHCDTCGNYDLCAACEKKGHDHPLKLIPQPNDEDD</sequence>
<dbReference type="Gene3D" id="3.40.30.10">
    <property type="entry name" value="Glutaredoxin"/>
    <property type="match status" value="3"/>
</dbReference>
<dbReference type="CDD" id="cd02340">
    <property type="entry name" value="ZZ_NBR1_like"/>
    <property type="match status" value="1"/>
</dbReference>
<dbReference type="PROSITE" id="PS01357">
    <property type="entry name" value="ZF_ZZ_1"/>
    <property type="match status" value="1"/>
</dbReference>
<comment type="catalytic activity">
    <reaction evidence="9">
        <text>[protein]-dithiol + NAD(+) = [protein]-disulfide + NADH + H(+)</text>
        <dbReference type="Rhea" id="RHEA:18749"/>
        <dbReference type="Rhea" id="RHEA-COMP:10593"/>
        <dbReference type="Rhea" id="RHEA-COMP:10594"/>
        <dbReference type="ChEBI" id="CHEBI:15378"/>
        <dbReference type="ChEBI" id="CHEBI:29950"/>
        <dbReference type="ChEBI" id="CHEBI:50058"/>
        <dbReference type="ChEBI" id="CHEBI:57540"/>
        <dbReference type="ChEBI" id="CHEBI:57945"/>
        <dbReference type="EC" id="1.8.1.8"/>
    </reaction>
</comment>
<keyword evidence="2" id="KW-0479">Metal-binding</keyword>
<evidence type="ECO:0000256" key="11">
    <source>
        <dbReference type="PROSITE-ProRule" id="PRU00228"/>
    </source>
</evidence>
<dbReference type="AlphaFoldDB" id="A0A815FSX7"/>
<keyword evidence="4 11" id="KW-0863">Zinc-finger</keyword>
<dbReference type="InterPro" id="IPR043145">
    <property type="entry name" value="Znf_ZZ_sf"/>
</dbReference>
<evidence type="ECO:0000256" key="3">
    <source>
        <dbReference type="ARBA" id="ARBA00022737"/>
    </source>
</evidence>
<name>A0A815FSX7_ADIRI</name>
<keyword evidence="5" id="KW-0862">Zinc</keyword>
<dbReference type="InterPro" id="IPR000433">
    <property type="entry name" value="Znf_ZZ"/>
</dbReference>
<evidence type="ECO:0000256" key="7">
    <source>
        <dbReference type="ARBA" id="ARBA00023027"/>
    </source>
</evidence>
<evidence type="ECO:0000256" key="10">
    <source>
        <dbReference type="ARBA" id="ARBA00047804"/>
    </source>
</evidence>
<feature type="domain" description="Thioredoxin" evidence="13">
    <location>
        <begin position="62"/>
        <end position="216"/>
    </location>
</feature>
<dbReference type="SUPFAM" id="SSF52833">
    <property type="entry name" value="Thioredoxin-like"/>
    <property type="match status" value="2"/>
</dbReference>
<keyword evidence="3" id="KW-0677">Repeat</keyword>
<gene>
    <name evidence="14" type="ORF">EDS130_LOCUS31809</name>
</gene>
<dbReference type="EMBL" id="CAJNOJ010000237">
    <property type="protein sequence ID" value="CAF1323815.1"/>
    <property type="molecule type" value="Genomic_DNA"/>
</dbReference>
<dbReference type="InterPro" id="IPR012336">
    <property type="entry name" value="Thioredoxin-like_fold"/>
</dbReference>
<comment type="similarity">
    <text evidence="8">Belongs to the nucleoredoxin family.</text>
</comment>
<comment type="catalytic activity">
    <reaction evidence="10">
        <text>[protein]-dithiol + NADP(+) = [protein]-disulfide + NADPH + H(+)</text>
        <dbReference type="Rhea" id="RHEA:18753"/>
        <dbReference type="Rhea" id="RHEA-COMP:10593"/>
        <dbReference type="Rhea" id="RHEA-COMP:10594"/>
        <dbReference type="ChEBI" id="CHEBI:15378"/>
        <dbReference type="ChEBI" id="CHEBI:29950"/>
        <dbReference type="ChEBI" id="CHEBI:50058"/>
        <dbReference type="ChEBI" id="CHEBI:57783"/>
        <dbReference type="ChEBI" id="CHEBI:58349"/>
        <dbReference type="EC" id="1.8.1.8"/>
    </reaction>
</comment>
<protein>
    <recommendedName>
        <fullName evidence="1">protein-disulfide reductase</fullName>
        <ecNumber evidence="1">1.8.1.8</ecNumber>
    </recommendedName>
</protein>
<dbReference type="PANTHER" id="PTHR13871">
    <property type="entry name" value="THIOREDOXIN"/>
    <property type="match status" value="1"/>
</dbReference>
<dbReference type="SUPFAM" id="SSF57850">
    <property type="entry name" value="RING/U-box"/>
    <property type="match status" value="2"/>
</dbReference>
<keyword evidence="6" id="KW-0560">Oxidoreductase</keyword>
<organism evidence="14 15">
    <name type="scientific">Adineta ricciae</name>
    <name type="common">Rotifer</name>
    <dbReference type="NCBI Taxonomy" id="249248"/>
    <lineage>
        <taxon>Eukaryota</taxon>
        <taxon>Metazoa</taxon>
        <taxon>Spiralia</taxon>
        <taxon>Gnathifera</taxon>
        <taxon>Rotifera</taxon>
        <taxon>Eurotatoria</taxon>
        <taxon>Bdelloidea</taxon>
        <taxon>Adinetida</taxon>
        <taxon>Adinetidae</taxon>
        <taxon>Adineta</taxon>
    </lineage>
</organism>
<proteinExistence type="inferred from homology"/>
<dbReference type="Proteomes" id="UP000663852">
    <property type="component" value="Unassembled WGS sequence"/>
</dbReference>
<dbReference type="EC" id="1.8.1.8" evidence="1"/>
<feature type="domain" description="Thioredoxin" evidence="13">
    <location>
        <begin position="292"/>
        <end position="430"/>
    </location>
</feature>
<feature type="domain" description="ZZ-type" evidence="12">
    <location>
        <begin position="440"/>
        <end position="489"/>
    </location>
</feature>
<evidence type="ECO:0000256" key="9">
    <source>
        <dbReference type="ARBA" id="ARBA00047388"/>
    </source>
</evidence>
<evidence type="ECO:0000313" key="14">
    <source>
        <dbReference type="EMBL" id="CAF1323815.1"/>
    </source>
</evidence>
<dbReference type="PROSITE" id="PS51352">
    <property type="entry name" value="THIOREDOXIN_2"/>
    <property type="match status" value="2"/>
</dbReference>
<keyword evidence="7" id="KW-0520">NAD</keyword>
<dbReference type="Pfam" id="PF00569">
    <property type="entry name" value="ZZ"/>
    <property type="match status" value="1"/>
</dbReference>
<reference evidence="14" key="1">
    <citation type="submission" date="2021-02" db="EMBL/GenBank/DDBJ databases">
        <authorList>
            <person name="Nowell W R."/>
        </authorList>
    </citation>
    <scope>NUCLEOTIDE SEQUENCE</scope>
</reference>
<evidence type="ECO:0000256" key="8">
    <source>
        <dbReference type="ARBA" id="ARBA00025782"/>
    </source>
</evidence>
<dbReference type="InterPro" id="IPR052259">
    <property type="entry name" value="Nucleoredoxin-like"/>
</dbReference>